<reference evidence="1" key="1">
    <citation type="submission" date="2021-05" db="EMBL/GenBank/DDBJ databases">
        <authorList>
            <person name="Scholz U."/>
            <person name="Mascher M."/>
            <person name="Fiebig A."/>
        </authorList>
    </citation>
    <scope>NUCLEOTIDE SEQUENCE [LARGE SCALE GENOMIC DNA]</scope>
</reference>
<protein>
    <submittedName>
        <fullName evidence="1">Uncharacterized protein</fullName>
    </submittedName>
</protein>
<dbReference type="EnsemblPlants" id="AVESA.00010b.r2.4CG1310760.1">
    <property type="protein sequence ID" value="AVESA.00010b.r2.4CG1310760.1.CDS"/>
    <property type="gene ID" value="AVESA.00010b.r2.4CG1310760"/>
</dbReference>
<accession>A0ACD5WWZ5</accession>
<proteinExistence type="predicted"/>
<name>A0ACD5WWZ5_AVESA</name>
<reference evidence="1" key="2">
    <citation type="submission" date="2025-09" db="UniProtKB">
        <authorList>
            <consortium name="EnsemblPlants"/>
        </authorList>
    </citation>
    <scope>IDENTIFICATION</scope>
</reference>
<dbReference type="Proteomes" id="UP001732700">
    <property type="component" value="Chromosome 4C"/>
</dbReference>
<evidence type="ECO:0000313" key="1">
    <source>
        <dbReference type="EnsemblPlants" id="AVESA.00010b.r2.4CG1310760.1.CDS"/>
    </source>
</evidence>
<evidence type="ECO:0000313" key="2">
    <source>
        <dbReference type="Proteomes" id="UP001732700"/>
    </source>
</evidence>
<sequence length="241" mass="26576">MLGETPPDPLHFGGTPSGSSTGWTDEKHMLYIRSLELSFVTKLYDGEVNSNGSFCWSPSVWRHKTGDGNHRNTQVGQVFCGMVEADRAESRISQTEHTESPSCDGDQDGRKAYYMDDDASASDPRQEGVRYYTRRKNFGGSSTSCLHWHGHSLSGTDQNFVDDETKADKEQRRVCSSKRLKHTADTTSSPAALPASATSQEETIHHVEADYSGSSSDFDIGLLDTTEPASCKSHGSRRWSV</sequence>
<keyword evidence="2" id="KW-1185">Reference proteome</keyword>
<organism evidence="1 2">
    <name type="scientific">Avena sativa</name>
    <name type="common">Oat</name>
    <dbReference type="NCBI Taxonomy" id="4498"/>
    <lineage>
        <taxon>Eukaryota</taxon>
        <taxon>Viridiplantae</taxon>
        <taxon>Streptophyta</taxon>
        <taxon>Embryophyta</taxon>
        <taxon>Tracheophyta</taxon>
        <taxon>Spermatophyta</taxon>
        <taxon>Magnoliopsida</taxon>
        <taxon>Liliopsida</taxon>
        <taxon>Poales</taxon>
        <taxon>Poaceae</taxon>
        <taxon>BOP clade</taxon>
        <taxon>Pooideae</taxon>
        <taxon>Poodae</taxon>
        <taxon>Poeae</taxon>
        <taxon>Poeae Chloroplast Group 1 (Aveneae type)</taxon>
        <taxon>Aveninae</taxon>
        <taxon>Avena</taxon>
    </lineage>
</organism>